<dbReference type="InterPro" id="IPR052024">
    <property type="entry name" value="Methanogen_methyltrans"/>
</dbReference>
<dbReference type="InterPro" id="IPR038071">
    <property type="entry name" value="UROD/MetE-like_sf"/>
</dbReference>
<evidence type="ECO:0000313" key="4">
    <source>
        <dbReference type="Proteomes" id="UP000094598"/>
    </source>
</evidence>
<evidence type="ECO:0000313" key="2">
    <source>
        <dbReference type="EMBL" id="AOQ23637.1"/>
    </source>
</evidence>
<name>A0AAC9HGP1_NEOTH</name>
<dbReference type="InterPro" id="IPR000257">
    <property type="entry name" value="Uroporphyrinogen_deCOase"/>
</dbReference>
<keyword evidence="5" id="KW-1185">Reference proteome</keyword>
<gene>
    <name evidence="2" type="ORF">Maut_01187</name>
    <name evidence="3" type="ORF">MTAT_12190</name>
</gene>
<keyword evidence="2" id="KW-0808">Transferase</keyword>
<dbReference type="PANTHER" id="PTHR47099">
    <property type="entry name" value="METHYLCOBAMIDE:COM METHYLTRANSFERASE MTBA"/>
    <property type="match status" value="1"/>
</dbReference>
<dbReference type="GO" id="GO:0004853">
    <property type="term" value="F:uroporphyrinogen decarboxylase activity"/>
    <property type="evidence" value="ECO:0007669"/>
    <property type="project" value="InterPro"/>
</dbReference>
<dbReference type="GO" id="GO:0006779">
    <property type="term" value="P:porphyrin-containing compound biosynthetic process"/>
    <property type="evidence" value="ECO:0007669"/>
    <property type="project" value="InterPro"/>
</dbReference>
<protein>
    <submittedName>
        <fullName evidence="2">Methylcobalamin:coenzyme M methyltransferase</fullName>
    </submittedName>
</protein>
<proteinExistence type="predicted"/>
<dbReference type="AlphaFoldDB" id="A0AAC9HGP1"/>
<evidence type="ECO:0000313" key="5">
    <source>
        <dbReference type="Proteomes" id="UP000322283"/>
    </source>
</evidence>
<keyword evidence="2" id="KW-0489">Methyltransferase</keyword>
<reference evidence="3 5" key="2">
    <citation type="submission" date="2019-05" db="EMBL/GenBank/DDBJ databases">
        <title>Genome sequence of Moorella thermoacetica ATCC 33924.</title>
        <authorList>
            <person name="Poehlein A."/>
            <person name="Bengelsdorf F.R."/>
            <person name="Duerre P."/>
            <person name="Daniel R."/>
        </authorList>
    </citation>
    <scope>NUCLEOTIDE SEQUENCE [LARGE SCALE GENOMIC DNA]</scope>
    <source>
        <strain evidence="3 5">ATCC 33924</strain>
    </source>
</reference>
<dbReference type="Proteomes" id="UP000094598">
    <property type="component" value="Chromosome"/>
</dbReference>
<dbReference type="GO" id="GO:0008168">
    <property type="term" value="F:methyltransferase activity"/>
    <property type="evidence" value="ECO:0007669"/>
    <property type="project" value="UniProtKB-KW"/>
</dbReference>
<evidence type="ECO:0000259" key="1">
    <source>
        <dbReference type="Pfam" id="PF01208"/>
    </source>
</evidence>
<dbReference type="PANTHER" id="PTHR47099:SF1">
    <property type="entry name" value="METHYLCOBAMIDE:COM METHYLTRANSFERASE MTBA"/>
    <property type="match status" value="1"/>
</dbReference>
<sequence length="375" mass="42976">MLKALNHQEPDRIPFDLGSTLVTGISSRAYKAYLEYLGKPAEKIEIVDMVQQLASVPEEMLRELEVDIRGLWPGPPSNWKLEIEEDENYRWFKDEWGIIWKMPKVAGFYFDMQFHPLAEIDSIEGLRKHKWPNPTDPARFVGLREKAEAAYNAGYAVVMGNMTGGFAEIPAWLRGFENWYCDLALNPQFAHELLDITLDIQMRYVEKILEVIGDLLTVYIDSEDAGSQKGPLMSRKMFQEFVKPRLKQLYEMVKKRSRAKIFVHSCGSVYELIPDFIEAGVDILNPVQISAKHMDPVRLKREFGKDLTFWGGGVDTQYILPRGTPAEVRDCVRRQIEILAPGGGFVFNTVHNIQADVPPQNLEAMLLTLKEYGKY</sequence>
<dbReference type="GO" id="GO:0032259">
    <property type="term" value="P:methylation"/>
    <property type="evidence" value="ECO:0007669"/>
    <property type="project" value="UniProtKB-KW"/>
</dbReference>
<organism evidence="2 4">
    <name type="scientific">Neomoorella thermoacetica</name>
    <name type="common">Clostridium thermoaceticum</name>
    <dbReference type="NCBI Taxonomy" id="1525"/>
    <lineage>
        <taxon>Bacteria</taxon>
        <taxon>Bacillati</taxon>
        <taxon>Bacillota</taxon>
        <taxon>Clostridia</taxon>
        <taxon>Neomoorellales</taxon>
        <taxon>Neomoorellaceae</taxon>
        <taxon>Neomoorella</taxon>
    </lineage>
</organism>
<dbReference type="Proteomes" id="UP000322283">
    <property type="component" value="Unassembled WGS sequence"/>
</dbReference>
<dbReference type="Pfam" id="PF01208">
    <property type="entry name" value="URO-D"/>
    <property type="match status" value="1"/>
</dbReference>
<feature type="domain" description="Uroporphyrinogen decarboxylase (URO-D)" evidence="1">
    <location>
        <begin position="158"/>
        <end position="372"/>
    </location>
</feature>
<dbReference type="EMBL" id="VCDX01000003">
    <property type="protein sequence ID" value="TYL13821.1"/>
    <property type="molecule type" value="Genomic_DNA"/>
</dbReference>
<dbReference type="SUPFAM" id="SSF51726">
    <property type="entry name" value="UROD/MetE-like"/>
    <property type="match status" value="1"/>
</dbReference>
<evidence type="ECO:0000313" key="3">
    <source>
        <dbReference type="EMBL" id="TYL13821.1"/>
    </source>
</evidence>
<dbReference type="Gene3D" id="3.20.20.210">
    <property type="match status" value="1"/>
</dbReference>
<dbReference type="EMBL" id="CP017019">
    <property type="protein sequence ID" value="AOQ23637.1"/>
    <property type="molecule type" value="Genomic_DNA"/>
</dbReference>
<accession>A0AAC9HGP1</accession>
<reference evidence="2 4" key="1">
    <citation type="submission" date="2016-08" db="EMBL/GenBank/DDBJ databases">
        <title>Moorella thermoacetica DSM 103132.</title>
        <authorList>
            <person name="Jendresen C.B."/>
            <person name="Redl S.M."/>
            <person name="Jensen T.O."/>
            <person name="Nielsen A.T."/>
        </authorList>
    </citation>
    <scope>NUCLEOTIDE SEQUENCE [LARGE SCALE GENOMIC DNA]</scope>
    <source>
        <strain evidence="2 4">DSM 103132</strain>
    </source>
</reference>